<dbReference type="InterPro" id="IPR054049">
    <property type="entry name" value="SupH-like_C"/>
</dbReference>
<organism evidence="2 3">
    <name type="scientific">Tardiphaga robiniae</name>
    <dbReference type="NCBI Taxonomy" id="943830"/>
    <lineage>
        <taxon>Bacteria</taxon>
        <taxon>Pseudomonadati</taxon>
        <taxon>Pseudomonadota</taxon>
        <taxon>Alphaproteobacteria</taxon>
        <taxon>Hyphomicrobiales</taxon>
        <taxon>Nitrobacteraceae</taxon>
        <taxon>Tardiphaga</taxon>
    </lineage>
</organism>
<feature type="domain" description="Glycosyl hydrolase family 13 catalytic" evidence="1">
    <location>
        <begin position="14"/>
        <end position="408"/>
    </location>
</feature>
<dbReference type="Gene3D" id="3.90.400.10">
    <property type="entry name" value="Oligo-1,6-glucosidase, Domain 2"/>
    <property type="match status" value="1"/>
</dbReference>
<gene>
    <name evidence="2" type="ORF">HB776_16830</name>
</gene>
<dbReference type="Gene3D" id="3.20.20.80">
    <property type="entry name" value="Glycosidases"/>
    <property type="match status" value="1"/>
</dbReference>
<dbReference type="EMBL" id="CP050292">
    <property type="protein sequence ID" value="QND72715.1"/>
    <property type="molecule type" value="Genomic_DNA"/>
</dbReference>
<dbReference type="SUPFAM" id="SSF51011">
    <property type="entry name" value="Glycosyl hydrolase domain"/>
    <property type="match status" value="1"/>
</dbReference>
<sequence>MIDDLWYKNAVFYCLSVGSFMDADGDGCGDFKGLTRRLDYIHGLGITAIWLMPFQPSPGKDDGYDISDYYGVDPRYGTLGDFVEFTHGCHQRGIRVIIDLVVNHTSDQHAWFKDARSARDSRYRDWYVWSDKKPPNANKGMVFPGVQKSTWTHDTTSKSWFFHRFYDFQPDLNTSNPYVQAEILKIMGFWLQLGVSGFRMDAVPFVIATKGPKVNKPTEQYDMLRAFREFLQWRKGDAIILAEANVLPETDMEYFGSDGDRMQMMFNFHVNQNLFYALASGDVRPLAAAMKVTKPRPATAQWGLFLRNHDELDLGRLTEEQRQTVFAKFGPDKDMQLYDRGIRRRLAPMLGGDRRRLELAYSLMYTLPGTPVLRYGDEIAMGDDLTLPERNCARTPMQWSTEPRAGFTKSEKSKNPVIDKGPYGYNHVNVAKQRRDPNSMLNWTERMIRMRKEVPEIGWGDFTIIATRNPAVLAIRYDWRNNSVLFVHNLDEQPREVSFALGLHGKQGDHLINLLAEDHSRADARGKHHLMLEAYAYRWYRVGGLDYLLRRSDIDSDTDAHPA</sequence>
<dbReference type="GO" id="GO:0005975">
    <property type="term" value="P:carbohydrate metabolic process"/>
    <property type="evidence" value="ECO:0007669"/>
    <property type="project" value="InterPro"/>
</dbReference>
<dbReference type="SUPFAM" id="SSF51445">
    <property type="entry name" value="(Trans)glycosidases"/>
    <property type="match status" value="1"/>
</dbReference>
<dbReference type="InterPro" id="IPR013780">
    <property type="entry name" value="Glyco_hydro_b"/>
</dbReference>
<reference evidence="3" key="1">
    <citation type="journal article" date="2020" name="Mol. Plant Microbe">
        <title>Rhizobial microsymbionts of the narrowly endemic Oxytropis species growing in Kamchatka are characterized by significant genetic diversity and possess a set of genes that are associated with T3SS and T6SS secretion systems and can affect the development of symbiosis.</title>
        <authorList>
            <person name="Safronova V."/>
            <person name="Guro P."/>
            <person name="Sazanova A."/>
            <person name="Kuznetsova I."/>
            <person name="Belimov A."/>
            <person name="Yakubov V."/>
            <person name="Chirak E."/>
            <person name="Afonin A."/>
            <person name="Gogolev Y."/>
            <person name="Andronov E."/>
            <person name="Tikhonovich I."/>
        </authorList>
    </citation>
    <scope>NUCLEOTIDE SEQUENCE [LARGE SCALE GENOMIC DNA]</scope>
    <source>
        <strain evidence="3">581</strain>
    </source>
</reference>
<dbReference type="Proteomes" id="UP000515291">
    <property type="component" value="Chromosome"/>
</dbReference>
<dbReference type="AlphaFoldDB" id="A0A7G6U133"/>
<accession>A0A7G6U133</accession>
<dbReference type="InterPro" id="IPR006047">
    <property type="entry name" value="GH13_cat_dom"/>
</dbReference>
<dbReference type="KEGG" id="trb:HB776_16830"/>
<dbReference type="InterPro" id="IPR045857">
    <property type="entry name" value="O16G_dom_2"/>
</dbReference>
<evidence type="ECO:0000313" key="2">
    <source>
        <dbReference type="EMBL" id="QND72715.1"/>
    </source>
</evidence>
<evidence type="ECO:0000313" key="3">
    <source>
        <dbReference type="Proteomes" id="UP000515291"/>
    </source>
</evidence>
<proteinExistence type="predicted"/>
<dbReference type="SMART" id="SM00642">
    <property type="entry name" value="Aamy"/>
    <property type="match status" value="1"/>
</dbReference>
<dbReference type="PANTHER" id="PTHR10357">
    <property type="entry name" value="ALPHA-AMYLASE FAMILY MEMBER"/>
    <property type="match status" value="1"/>
</dbReference>
<dbReference type="PANTHER" id="PTHR10357:SF219">
    <property type="entry name" value="MALTOSE ALPHA-D-GLUCOSYLTRANSFERASE"/>
    <property type="match status" value="1"/>
</dbReference>
<dbReference type="Pfam" id="PF22157">
    <property type="entry name" value="SupH-like_C"/>
    <property type="match status" value="1"/>
</dbReference>
<dbReference type="Gene3D" id="2.60.40.1180">
    <property type="entry name" value="Golgi alpha-mannosidase II"/>
    <property type="match status" value="1"/>
</dbReference>
<dbReference type="InterPro" id="IPR017853">
    <property type="entry name" value="GH"/>
</dbReference>
<dbReference type="RefSeq" id="WP_184511631.1">
    <property type="nucleotide sequence ID" value="NZ_CP050292.1"/>
</dbReference>
<dbReference type="Pfam" id="PF00128">
    <property type="entry name" value="Alpha-amylase"/>
    <property type="match status" value="2"/>
</dbReference>
<protein>
    <submittedName>
        <fullName evidence="2">Trehalose synthase</fullName>
    </submittedName>
</protein>
<evidence type="ECO:0000259" key="1">
    <source>
        <dbReference type="SMART" id="SM00642"/>
    </source>
</evidence>
<dbReference type="CDD" id="cd11334">
    <property type="entry name" value="AmyAc_TreS"/>
    <property type="match status" value="1"/>
</dbReference>
<name>A0A7G6U133_9BRAD</name>